<evidence type="ECO:0000256" key="7">
    <source>
        <dbReference type="SAM" id="Phobius"/>
    </source>
</evidence>
<gene>
    <name evidence="9" type="ORF">D8674_007403</name>
</gene>
<dbReference type="EMBL" id="SMOL01000143">
    <property type="protein sequence ID" value="KAB2629884.1"/>
    <property type="molecule type" value="Genomic_DNA"/>
</dbReference>
<dbReference type="PROSITE" id="PS51775">
    <property type="entry name" value="GTD_BINDING"/>
    <property type="match status" value="1"/>
</dbReference>
<dbReference type="Proteomes" id="UP000327157">
    <property type="component" value="Chromosome 12"/>
</dbReference>
<name>A0A5N5I2Q8_9ROSA</name>
<protein>
    <recommendedName>
        <fullName evidence="8">GTD-binding domain-containing protein</fullName>
    </recommendedName>
</protein>
<evidence type="ECO:0000313" key="10">
    <source>
        <dbReference type="Proteomes" id="UP000327157"/>
    </source>
</evidence>
<feature type="coiled-coil region" evidence="5">
    <location>
        <begin position="570"/>
        <end position="614"/>
    </location>
</feature>
<feature type="compositionally biased region" description="Polar residues" evidence="6">
    <location>
        <begin position="747"/>
        <end position="766"/>
    </location>
</feature>
<feature type="region of interest" description="Disordered" evidence="6">
    <location>
        <begin position="431"/>
        <end position="474"/>
    </location>
</feature>
<keyword evidence="10" id="KW-1185">Reference proteome</keyword>
<evidence type="ECO:0000256" key="6">
    <source>
        <dbReference type="SAM" id="MobiDB-lite"/>
    </source>
</evidence>
<evidence type="ECO:0000256" key="1">
    <source>
        <dbReference type="ARBA" id="ARBA00004167"/>
    </source>
</evidence>
<dbReference type="OrthoDB" id="1047602at2759"/>
<dbReference type="GO" id="GO:0016020">
    <property type="term" value="C:membrane"/>
    <property type="evidence" value="ECO:0007669"/>
    <property type="project" value="UniProtKB-SubCell"/>
</dbReference>
<comment type="caution">
    <text evidence="9">The sequence shown here is derived from an EMBL/GenBank/DDBJ whole genome shotgun (WGS) entry which is preliminary data.</text>
</comment>
<evidence type="ECO:0000256" key="5">
    <source>
        <dbReference type="SAM" id="Coils"/>
    </source>
</evidence>
<dbReference type="AlphaFoldDB" id="A0A5N5I2Q8"/>
<keyword evidence="3 7" id="KW-1133">Transmembrane helix</keyword>
<organism evidence="9 10">
    <name type="scientific">Pyrus ussuriensis x Pyrus communis</name>
    <dbReference type="NCBI Taxonomy" id="2448454"/>
    <lineage>
        <taxon>Eukaryota</taxon>
        <taxon>Viridiplantae</taxon>
        <taxon>Streptophyta</taxon>
        <taxon>Embryophyta</taxon>
        <taxon>Tracheophyta</taxon>
        <taxon>Spermatophyta</taxon>
        <taxon>Magnoliopsida</taxon>
        <taxon>eudicotyledons</taxon>
        <taxon>Gunneridae</taxon>
        <taxon>Pentapetalae</taxon>
        <taxon>rosids</taxon>
        <taxon>fabids</taxon>
        <taxon>Rosales</taxon>
        <taxon>Rosaceae</taxon>
        <taxon>Amygdaloideae</taxon>
        <taxon>Maleae</taxon>
        <taxon>Pyrus</taxon>
    </lineage>
</organism>
<comment type="subcellular location">
    <subcellularLocation>
        <location evidence="1">Membrane</location>
        <topology evidence="1">Single-pass membrane protein</topology>
    </subcellularLocation>
</comment>
<feature type="region of interest" description="Disordered" evidence="6">
    <location>
        <begin position="714"/>
        <end position="777"/>
    </location>
</feature>
<evidence type="ECO:0000313" key="9">
    <source>
        <dbReference type="EMBL" id="KAB2629884.1"/>
    </source>
</evidence>
<keyword evidence="4 7" id="KW-0472">Membrane</keyword>
<dbReference type="InterPro" id="IPR007656">
    <property type="entry name" value="GTD-bd"/>
</dbReference>
<proteinExistence type="predicted"/>
<dbReference type="PANTHER" id="PTHR31448:SF32">
    <property type="entry name" value="MYOSIN-BINDING PROTEIN 1"/>
    <property type="match status" value="1"/>
</dbReference>
<reference evidence="9 10" key="1">
    <citation type="submission" date="2019-09" db="EMBL/GenBank/DDBJ databases">
        <authorList>
            <person name="Ou C."/>
        </authorList>
    </citation>
    <scope>NUCLEOTIDE SEQUENCE [LARGE SCALE GENOMIC DNA]</scope>
    <source>
        <strain evidence="9">S2</strain>
        <tissue evidence="9">Leaf</tissue>
    </source>
</reference>
<feature type="region of interest" description="Disordered" evidence="6">
    <location>
        <begin position="641"/>
        <end position="665"/>
    </location>
</feature>
<dbReference type="Pfam" id="PF04576">
    <property type="entry name" value="Zein-binding"/>
    <property type="match status" value="1"/>
</dbReference>
<evidence type="ECO:0000256" key="3">
    <source>
        <dbReference type="ARBA" id="ARBA00022989"/>
    </source>
</evidence>
<reference evidence="9 10" key="3">
    <citation type="submission" date="2019-11" db="EMBL/GenBank/DDBJ databases">
        <title>A de novo genome assembly of a pear dwarfing rootstock.</title>
        <authorList>
            <person name="Wang F."/>
            <person name="Wang J."/>
            <person name="Li S."/>
            <person name="Zhang Y."/>
            <person name="Fang M."/>
            <person name="Ma L."/>
            <person name="Zhao Y."/>
            <person name="Jiang S."/>
        </authorList>
    </citation>
    <scope>NUCLEOTIDE SEQUENCE [LARGE SCALE GENOMIC DNA]</scope>
    <source>
        <strain evidence="9">S2</strain>
        <tissue evidence="9">Leaf</tissue>
    </source>
</reference>
<dbReference type="GO" id="GO:0080115">
    <property type="term" value="F:myosin XI tail binding"/>
    <property type="evidence" value="ECO:0007669"/>
    <property type="project" value="UniProtKB-ARBA"/>
</dbReference>
<sequence length="850" mass="93886">MAASGTSSALSQKAPQDWSKALVYAFFEWLLIFVLFVDAIFSYIITKFAYYCGLQAPCLLCSRIDHVLGKEKLGYHWDLFCGNHKSEISSLVLCRAHNKLVDVHGMCESCLFSFATINRSNAETYRLLVGKLGDDPKFDVDQDPILRGHNPCSSSRTFCSCCNQPWISRGHSQKLIQKKILESEAELDMPVSHVIERNHKELRKQDEPSMSVRTTHIRDSGLHPLSHVGYTELKVNSDTESEVHYSDDDDDANLSQYVEPRVITPASRDPASAPEPPVLVSEVQVDLMSHDSTSVESTLAISNGLEELNCPTPSSNAMKPQLKYQNKEVSDVTGTREIDQTSVVESGELYKEEVRPLTTSETGVETNPASSNADVQVTNVLDLGDAYKLVVVSKGKHWSGGVAEKWLGKDSSKASEDLKVLLSQLSANRGLEQSTSTMSPRLSANSGRAMSPRLSANSGSVMSPRLSANSGDLKASDTSNSFGMQILSKRISLERNESGLSLDGSVVSEIEGESIADRLKRQVEHDKKIMSALYKELEEERNASAIASDQAMAMITRLQEEKAALHMEALQQLRMIEEQAEYDNEALQKTEDLLVEKEKEIQDLEAELELYRIKYPNESMLANLAETTGDIQARDIGVDHSESSNMEHSSSVHKHVDYGKPHTHSKVEGAATTFSDEDGGSVKTSLLDFEDEKKQILQYLEIFEKSLSLFSTNGVNSDSSEGDCSENVGSQEAVAKRENDLPVQHEVSVSSSGHTESLENPLSNGKGQCEFHSSGPNSADVRQVTDLASLRVLSSNVLKRLKTLEADREFLEHTINSLRYGEEGLTFIQDIASYLGELRKIGIRRDQTSA</sequence>
<feature type="transmembrane region" description="Helical" evidence="7">
    <location>
        <begin position="21"/>
        <end position="45"/>
    </location>
</feature>
<accession>A0A5N5I2Q8</accession>
<dbReference type="PANTHER" id="PTHR31448">
    <property type="entry name" value="MYOSIN-BINDING PROTEIN 2"/>
    <property type="match status" value="1"/>
</dbReference>
<keyword evidence="5" id="KW-0175">Coiled coil</keyword>
<dbReference type="InterPro" id="IPR039306">
    <property type="entry name" value="MYOB"/>
</dbReference>
<keyword evidence="2 7" id="KW-0812">Transmembrane</keyword>
<reference evidence="10" key="2">
    <citation type="submission" date="2019-10" db="EMBL/GenBank/DDBJ databases">
        <title>A de novo genome assembly of a pear dwarfing rootstock.</title>
        <authorList>
            <person name="Wang F."/>
            <person name="Wang J."/>
            <person name="Li S."/>
            <person name="Zhang Y."/>
            <person name="Fang M."/>
            <person name="Ma L."/>
            <person name="Zhao Y."/>
            <person name="Jiang S."/>
        </authorList>
    </citation>
    <scope>NUCLEOTIDE SEQUENCE [LARGE SCALE GENOMIC DNA]</scope>
</reference>
<evidence type="ECO:0000256" key="2">
    <source>
        <dbReference type="ARBA" id="ARBA00022692"/>
    </source>
</evidence>
<evidence type="ECO:0000256" key="4">
    <source>
        <dbReference type="ARBA" id="ARBA00023136"/>
    </source>
</evidence>
<feature type="domain" description="GTD-binding" evidence="8">
    <location>
        <begin position="514"/>
        <end position="612"/>
    </location>
</feature>
<evidence type="ECO:0000259" key="8">
    <source>
        <dbReference type="PROSITE" id="PS51775"/>
    </source>
</evidence>